<sequence length="540" mass="59844">MLDQLSCRDKLLYSQAIYELGADEWQKVSGILSNHPLIDLPVTLRSPEACAAIYKELIADLPPETEGRDDAAANEKPHARLHLRLAQKHYTARVQELRESINATEAEFQIVTNEIEQLRSGAWDDKIAAQLQAKKAAASNTGQPDVVRDRTAEIEERLKDVDEKTPTADAVIPDALPSRDVDEEMVESHATLQLDSQESEQADADKTSATASPPGGQASTKPTPKDSTGLTISVHAEPPVATSSTEEAQQASRTAEERETESPAEEQAPRRQPRDKSKQTRSSRRTRNQSPSPADEDEDGAATASEPPSATADNGERLNELQGPATAEDDSMQVDQEAAREAETDTPQRKMRPELRLDSTNSPPTAAATPDGVPPPSATRTTSSRKGKRKVSELEDRPSRPTKRMREMSENVDTGDEAEAATSTRSFVRGSNEFKKFIGMVHGEIAMHKTGNIFQRPITKAEAPDYHDIVKRPMDLRTIKSRFTKQGDINTLDEYHRDLSLMFCNALMYNRPSSDIYNMAHSMMIDCEKQVQNFFQTNQR</sequence>
<feature type="region of interest" description="Disordered" evidence="4">
    <location>
        <begin position="161"/>
        <end position="425"/>
    </location>
</feature>
<dbReference type="GO" id="GO:0006325">
    <property type="term" value="P:chromatin organization"/>
    <property type="evidence" value="ECO:0007669"/>
    <property type="project" value="UniProtKB-ARBA"/>
</dbReference>
<feature type="compositionally biased region" description="Basic and acidic residues" evidence="4">
    <location>
        <begin position="254"/>
        <end position="278"/>
    </location>
</feature>
<dbReference type="Pfam" id="PF00439">
    <property type="entry name" value="Bromodomain"/>
    <property type="match status" value="1"/>
</dbReference>
<dbReference type="OrthoDB" id="1742084at2759"/>
<evidence type="ECO:0000256" key="2">
    <source>
        <dbReference type="PROSITE-ProRule" id="PRU00035"/>
    </source>
</evidence>
<keyword evidence="1 2" id="KW-0103">Bromodomain</keyword>
<feature type="domain" description="Bromo" evidence="5">
    <location>
        <begin position="446"/>
        <end position="517"/>
    </location>
</feature>
<dbReference type="EMBL" id="KV425882">
    <property type="protein sequence ID" value="KZW04222.1"/>
    <property type="molecule type" value="Genomic_DNA"/>
</dbReference>
<name>A0A165QXZ9_EXIGL</name>
<keyword evidence="7" id="KW-1185">Reference proteome</keyword>
<dbReference type="InterPro" id="IPR001487">
    <property type="entry name" value="Bromodomain"/>
</dbReference>
<feature type="compositionally biased region" description="Basic and acidic residues" evidence="4">
    <location>
        <begin position="337"/>
        <end position="357"/>
    </location>
</feature>
<evidence type="ECO:0000259" key="5">
    <source>
        <dbReference type="PROSITE" id="PS50014"/>
    </source>
</evidence>
<dbReference type="Gene3D" id="1.20.920.10">
    <property type="entry name" value="Bromodomain-like"/>
    <property type="match status" value="1"/>
</dbReference>
<feature type="coiled-coil region" evidence="3">
    <location>
        <begin position="87"/>
        <end position="114"/>
    </location>
</feature>
<dbReference type="InParanoid" id="A0A165QXZ9"/>
<feature type="compositionally biased region" description="Polar residues" evidence="4">
    <location>
        <begin position="207"/>
        <end position="231"/>
    </location>
</feature>
<dbReference type="SMART" id="SM00297">
    <property type="entry name" value="BROMO"/>
    <property type="match status" value="1"/>
</dbReference>
<feature type="compositionally biased region" description="Basic and acidic residues" evidence="4">
    <location>
        <begin position="390"/>
        <end position="409"/>
    </location>
</feature>
<dbReference type="STRING" id="1314781.A0A165QXZ9"/>
<dbReference type="Proteomes" id="UP000077266">
    <property type="component" value="Unassembled WGS sequence"/>
</dbReference>
<accession>A0A165QXZ9</accession>
<keyword evidence="3" id="KW-0175">Coiled coil</keyword>
<proteinExistence type="predicted"/>
<dbReference type="SUPFAM" id="SSF47370">
    <property type="entry name" value="Bromodomain"/>
    <property type="match status" value="1"/>
</dbReference>
<reference evidence="6 7" key="1">
    <citation type="journal article" date="2016" name="Mol. Biol. Evol.">
        <title>Comparative Genomics of Early-Diverging Mushroom-Forming Fungi Provides Insights into the Origins of Lignocellulose Decay Capabilities.</title>
        <authorList>
            <person name="Nagy L.G."/>
            <person name="Riley R."/>
            <person name="Tritt A."/>
            <person name="Adam C."/>
            <person name="Daum C."/>
            <person name="Floudas D."/>
            <person name="Sun H."/>
            <person name="Yadav J.S."/>
            <person name="Pangilinan J."/>
            <person name="Larsson K.H."/>
            <person name="Matsuura K."/>
            <person name="Barry K."/>
            <person name="Labutti K."/>
            <person name="Kuo R."/>
            <person name="Ohm R.A."/>
            <person name="Bhattacharya S.S."/>
            <person name="Shirouzu T."/>
            <person name="Yoshinaga Y."/>
            <person name="Martin F.M."/>
            <person name="Grigoriev I.V."/>
            <person name="Hibbett D.S."/>
        </authorList>
    </citation>
    <scope>NUCLEOTIDE SEQUENCE [LARGE SCALE GENOMIC DNA]</scope>
    <source>
        <strain evidence="6 7">HHB12029</strain>
    </source>
</reference>
<protein>
    <recommendedName>
        <fullName evidence="5">Bromo domain-containing protein</fullName>
    </recommendedName>
</protein>
<organism evidence="6 7">
    <name type="scientific">Exidia glandulosa HHB12029</name>
    <dbReference type="NCBI Taxonomy" id="1314781"/>
    <lineage>
        <taxon>Eukaryota</taxon>
        <taxon>Fungi</taxon>
        <taxon>Dikarya</taxon>
        <taxon>Basidiomycota</taxon>
        <taxon>Agaricomycotina</taxon>
        <taxon>Agaricomycetes</taxon>
        <taxon>Auriculariales</taxon>
        <taxon>Exidiaceae</taxon>
        <taxon>Exidia</taxon>
    </lineage>
</organism>
<evidence type="ECO:0000313" key="7">
    <source>
        <dbReference type="Proteomes" id="UP000077266"/>
    </source>
</evidence>
<evidence type="ECO:0000256" key="1">
    <source>
        <dbReference type="ARBA" id="ARBA00023117"/>
    </source>
</evidence>
<evidence type="ECO:0000256" key="4">
    <source>
        <dbReference type="SAM" id="MobiDB-lite"/>
    </source>
</evidence>
<dbReference type="PRINTS" id="PR00503">
    <property type="entry name" value="BROMODOMAIN"/>
</dbReference>
<evidence type="ECO:0000256" key="3">
    <source>
        <dbReference type="SAM" id="Coils"/>
    </source>
</evidence>
<dbReference type="AlphaFoldDB" id="A0A165QXZ9"/>
<dbReference type="PANTHER" id="PTHR15398:SF4">
    <property type="entry name" value="BROMODOMAIN-CONTAINING PROTEIN 8 ISOFORM X1"/>
    <property type="match status" value="1"/>
</dbReference>
<dbReference type="GO" id="GO:0035267">
    <property type="term" value="C:NuA4 histone acetyltransferase complex"/>
    <property type="evidence" value="ECO:0007669"/>
    <property type="project" value="TreeGrafter"/>
</dbReference>
<dbReference type="InterPro" id="IPR036427">
    <property type="entry name" value="Bromodomain-like_sf"/>
</dbReference>
<dbReference type="PROSITE" id="PS50014">
    <property type="entry name" value="BROMODOMAIN_2"/>
    <property type="match status" value="1"/>
</dbReference>
<feature type="compositionally biased region" description="Low complexity" evidence="4">
    <location>
        <begin position="301"/>
        <end position="312"/>
    </location>
</feature>
<gene>
    <name evidence="6" type="ORF">EXIGLDRAFT_828137</name>
</gene>
<evidence type="ECO:0000313" key="6">
    <source>
        <dbReference type="EMBL" id="KZW04222.1"/>
    </source>
</evidence>
<dbReference type="PANTHER" id="PTHR15398">
    <property type="entry name" value="BROMODOMAIN-CONTAINING PROTEIN 8"/>
    <property type="match status" value="1"/>
</dbReference>